<feature type="region of interest" description="Disordered" evidence="1">
    <location>
        <begin position="79"/>
        <end position="136"/>
    </location>
</feature>
<name>A0A9Q1LE50_9SOLA</name>
<evidence type="ECO:0000313" key="2">
    <source>
        <dbReference type="EMBL" id="KAJ8534915.1"/>
    </source>
</evidence>
<feature type="compositionally biased region" description="Polar residues" evidence="1">
    <location>
        <begin position="107"/>
        <end position="120"/>
    </location>
</feature>
<dbReference type="AlphaFoldDB" id="A0A9Q1LE50"/>
<comment type="caution">
    <text evidence="2">The sequence shown here is derived from an EMBL/GenBank/DDBJ whole genome shotgun (WGS) entry which is preliminary data.</text>
</comment>
<evidence type="ECO:0000256" key="1">
    <source>
        <dbReference type="SAM" id="MobiDB-lite"/>
    </source>
</evidence>
<dbReference type="Proteomes" id="UP001152561">
    <property type="component" value="Unassembled WGS sequence"/>
</dbReference>
<dbReference type="EMBL" id="JAJAGQ010000019">
    <property type="protein sequence ID" value="KAJ8534915.1"/>
    <property type="molecule type" value="Genomic_DNA"/>
</dbReference>
<protein>
    <submittedName>
        <fullName evidence="2">Uncharacterized protein</fullName>
    </submittedName>
</protein>
<sequence length="136" mass="14648">MIRIALSPIRDALGTMQQRQNEHGDALVLLTGWVHKLEADRSGDVSSLRADIHSLKKEVESLKTAEIDDLLEDDIEGPIHQPVVDTTPPATETILPPPPQSKPVMGNTKTLVLVPQSQGTDAPVEATSVCQTQEGA</sequence>
<organism evidence="2 3">
    <name type="scientific">Anisodus acutangulus</name>
    <dbReference type="NCBI Taxonomy" id="402998"/>
    <lineage>
        <taxon>Eukaryota</taxon>
        <taxon>Viridiplantae</taxon>
        <taxon>Streptophyta</taxon>
        <taxon>Embryophyta</taxon>
        <taxon>Tracheophyta</taxon>
        <taxon>Spermatophyta</taxon>
        <taxon>Magnoliopsida</taxon>
        <taxon>eudicotyledons</taxon>
        <taxon>Gunneridae</taxon>
        <taxon>Pentapetalae</taxon>
        <taxon>asterids</taxon>
        <taxon>lamiids</taxon>
        <taxon>Solanales</taxon>
        <taxon>Solanaceae</taxon>
        <taxon>Solanoideae</taxon>
        <taxon>Hyoscyameae</taxon>
        <taxon>Anisodus</taxon>
    </lineage>
</organism>
<accession>A0A9Q1LE50</accession>
<keyword evidence="3" id="KW-1185">Reference proteome</keyword>
<reference evidence="3" key="1">
    <citation type="journal article" date="2023" name="Proc. Natl. Acad. Sci. U.S.A.">
        <title>Genomic and structural basis for evolution of tropane alkaloid biosynthesis.</title>
        <authorList>
            <person name="Wanga Y.-J."/>
            <person name="Taina T."/>
            <person name="Yua J.-Y."/>
            <person name="Lia J."/>
            <person name="Xua B."/>
            <person name="Chenc J."/>
            <person name="D'Auriad J.C."/>
            <person name="Huanga J.-P."/>
            <person name="Huanga S.-X."/>
        </authorList>
    </citation>
    <scope>NUCLEOTIDE SEQUENCE [LARGE SCALE GENOMIC DNA]</scope>
    <source>
        <strain evidence="3">cv. KIB-2019</strain>
    </source>
</reference>
<proteinExistence type="predicted"/>
<evidence type="ECO:0000313" key="3">
    <source>
        <dbReference type="Proteomes" id="UP001152561"/>
    </source>
</evidence>
<gene>
    <name evidence="2" type="ORF">K7X08_016643</name>
</gene>